<dbReference type="RefSeq" id="WP_274357774.1">
    <property type="nucleotide sequence ID" value="NZ_CP118099.1"/>
</dbReference>
<evidence type="ECO:0000313" key="4">
    <source>
        <dbReference type="EMBL" id="WDH77351.1"/>
    </source>
</evidence>
<protein>
    <submittedName>
        <fullName evidence="4">Prepilin-type N-terminal cleavage/methylation domain-containing protein</fullName>
    </submittedName>
</protein>
<name>A0ABY7X2L7_9BACL</name>
<dbReference type="InterPro" id="IPR012902">
    <property type="entry name" value="N_methyl_site"/>
</dbReference>
<dbReference type="Proteomes" id="UP001213680">
    <property type="component" value="Chromosome"/>
</dbReference>
<evidence type="ECO:0000256" key="3">
    <source>
        <dbReference type="SAM" id="Phobius"/>
    </source>
</evidence>
<dbReference type="NCBIfam" id="TIGR02532">
    <property type="entry name" value="IV_pilin_GFxxxE"/>
    <property type="match status" value="1"/>
</dbReference>
<keyword evidence="3" id="KW-1133">Transmembrane helix</keyword>
<accession>A0ABY7X2L7</accession>
<feature type="transmembrane region" description="Helical" evidence="3">
    <location>
        <begin position="20"/>
        <end position="39"/>
    </location>
</feature>
<proteinExistence type="predicted"/>
<evidence type="ECO:0000256" key="2">
    <source>
        <dbReference type="ARBA" id="ARBA00023287"/>
    </source>
</evidence>
<comment type="subcellular location">
    <subcellularLocation>
        <location evidence="1">Cell surface</location>
    </subcellularLocation>
</comment>
<keyword evidence="3" id="KW-0812">Transmembrane</keyword>
<keyword evidence="3" id="KW-0472">Membrane</keyword>
<evidence type="ECO:0000313" key="5">
    <source>
        <dbReference type="Proteomes" id="UP001213680"/>
    </source>
</evidence>
<organism evidence="4 5">
    <name type="scientific">Exiguobacterium marinum</name>
    <dbReference type="NCBI Taxonomy" id="273528"/>
    <lineage>
        <taxon>Bacteria</taxon>
        <taxon>Bacillati</taxon>
        <taxon>Bacillota</taxon>
        <taxon>Bacilli</taxon>
        <taxon>Bacillales</taxon>
        <taxon>Bacillales Family XII. Incertae Sedis</taxon>
        <taxon>Exiguobacterium</taxon>
    </lineage>
</organism>
<gene>
    <name evidence="4" type="ORF">PTI97_08410</name>
</gene>
<keyword evidence="5" id="KW-1185">Reference proteome</keyword>
<dbReference type="EMBL" id="CP118099">
    <property type="protein sequence ID" value="WDH77351.1"/>
    <property type="molecule type" value="Genomic_DNA"/>
</dbReference>
<keyword evidence="2" id="KW-0178">Competence</keyword>
<evidence type="ECO:0000256" key="1">
    <source>
        <dbReference type="ARBA" id="ARBA00004241"/>
    </source>
</evidence>
<sequence>MKKDSVCRHCEQGFTMIEMTAVLLILPIFILLLAELMLLGQKLYEQPKWNHHTTPQLIVRRLINSENCRVDAGRLRGEFVKSDDEVWPWTIKQLNGNLVMVGDGGGNLLFLRGIDQYHVESIGKGFRISWTDSSLKRERHVMCMNGDSSSLSP</sequence>
<reference evidence="4 5" key="1">
    <citation type="submission" date="2023-02" db="EMBL/GenBank/DDBJ databases">
        <title>A bacterium isolated from plastisphere.</title>
        <authorList>
            <person name="Sun Y."/>
        </authorList>
    </citation>
    <scope>NUCLEOTIDE SEQUENCE [LARGE SCALE GENOMIC DNA]</scope>
    <source>
        <strain evidence="5">a-1</strain>
    </source>
</reference>